<dbReference type="PANTHER" id="PTHR30273">
    <property type="entry name" value="PERIPLASMIC SIGNAL SENSOR AND SIGMA FACTOR ACTIVATOR FECR-RELATED"/>
    <property type="match status" value="1"/>
</dbReference>
<organism evidence="4 5">
    <name type="scientific">Parabacteroides segnis</name>
    <dbReference type="NCBI Taxonomy" id="2763058"/>
    <lineage>
        <taxon>Bacteria</taxon>
        <taxon>Pseudomonadati</taxon>
        <taxon>Bacteroidota</taxon>
        <taxon>Bacteroidia</taxon>
        <taxon>Bacteroidales</taxon>
        <taxon>Tannerellaceae</taxon>
        <taxon>Parabacteroides</taxon>
    </lineage>
</organism>
<dbReference type="InterPro" id="IPR006860">
    <property type="entry name" value="FecR"/>
</dbReference>
<reference evidence="4 5" key="1">
    <citation type="submission" date="2020-08" db="EMBL/GenBank/DDBJ databases">
        <title>Genome public.</title>
        <authorList>
            <person name="Liu C."/>
            <person name="Sun Q."/>
        </authorList>
    </citation>
    <scope>NUCLEOTIDE SEQUENCE [LARGE SCALE GENOMIC DNA]</scope>
    <source>
        <strain evidence="4 5">BX2</strain>
    </source>
</reference>
<sequence length="401" mass="46504">MKKDYTNLKMEDLLHDAFFTETIQHPTEETDLFWKMQVEDGVIDKREYHLAVLYLKSIQVEHARISKKDLNSLWKSIEQTNKKVLKIKIKRLYRVLYAACLVLLIGTTGMFYYMAQITSDSHIMEIAELIKPKTPTEEVQLLITDKKPILITETESDIRYEQTGKLTVNEKIIKEEATVSQTDAPFSEKPLYSQLIVPKGKRSTLTFSDGTSLWVNAGSRVIYPEKFDAKKREIYVDGEVFLQVSPNKDCPFIVKTKKMDIQVLGTSFNVMAYEEDKQQSVVLVEGEVKIKSDNKEQTYLTPNDQFLYKEGKTEIKKVDATDYTSWKDGYYKSRSETLPCILDRLSRYYGKEIYYEPNIENVLCTGKLDLKDDLDLVLSWLTSTAPVNYELKNGCYFVYAR</sequence>
<dbReference type="Proteomes" id="UP000644010">
    <property type="component" value="Unassembled WGS sequence"/>
</dbReference>
<evidence type="ECO:0000313" key="5">
    <source>
        <dbReference type="Proteomes" id="UP000644010"/>
    </source>
</evidence>
<protein>
    <submittedName>
        <fullName evidence="4">FecR family protein</fullName>
    </submittedName>
</protein>
<proteinExistence type="predicted"/>
<feature type="domain" description="FecR protein" evidence="2">
    <location>
        <begin position="197"/>
        <end position="289"/>
    </location>
</feature>
<gene>
    <name evidence="4" type="ORF">H8S77_01920</name>
</gene>
<dbReference type="RefSeq" id="WP_186958058.1">
    <property type="nucleotide sequence ID" value="NZ_JACOOI010000001.1"/>
</dbReference>
<keyword evidence="1" id="KW-1133">Transmembrane helix</keyword>
<dbReference type="Pfam" id="PF16344">
    <property type="entry name" value="FecR_C"/>
    <property type="match status" value="1"/>
</dbReference>
<comment type="caution">
    <text evidence="4">The sequence shown here is derived from an EMBL/GenBank/DDBJ whole genome shotgun (WGS) entry which is preliminary data.</text>
</comment>
<evidence type="ECO:0000259" key="3">
    <source>
        <dbReference type="Pfam" id="PF16344"/>
    </source>
</evidence>
<name>A0ABR7DW36_9BACT</name>
<dbReference type="Gene3D" id="3.55.50.30">
    <property type="match status" value="1"/>
</dbReference>
<dbReference type="InterPro" id="IPR012373">
    <property type="entry name" value="Ferrdict_sens_TM"/>
</dbReference>
<feature type="domain" description="Protein FecR C-terminal" evidence="3">
    <location>
        <begin position="335"/>
        <end position="394"/>
    </location>
</feature>
<evidence type="ECO:0000256" key="1">
    <source>
        <dbReference type="SAM" id="Phobius"/>
    </source>
</evidence>
<dbReference type="Gene3D" id="2.60.120.1440">
    <property type="match status" value="1"/>
</dbReference>
<dbReference type="InterPro" id="IPR032508">
    <property type="entry name" value="FecR_C"/>
</dbReference>
<feature type="transmembrane region" description="Helical" evidence="1">
    <location>
        <begin position="92"/>
        <end position="115"/>
    </location>
</feature>
<evidence type="ECO:0000259" key="2">
    <source>
        <dbReference type="Pfam" id="PF04773"/>
    </source>
</evidence>
<keyword evidence="1" id="KW-0812">Transmembrane</keyword>
<dbReference type="EMBL" id="JACOOI010000001">
    <property type="protein sequence ID" value="MBC5641648.1"/>
    <property type="molecule type" value="Genomic_DNA"/>
</dbReference>
<keyword evidence="1" id="KW-0472">Membrane</keyword>
<evidence type="ECO:0000313" key="4">
    <source>
        <dbReference type="EMBL" id="MBC5641648.1"/>
    </source>
</evidence>
<accession>A0ABR7DW36</accession>
<keyword evidence="5" id="KW-1185">Reference proteome</keyword>
<dbReference type="Pfam" id="PF04773">
    <property type="entry name" value="FecR"/>
    <property type="match status" value="1"/>
</dbReference>
<dbReference type="PANTHER" id="PTHR30273:SF2">
    <property type="entry name" value="PROTEIN FECR"/>
    <property type="match status" value="1"/>
</dbReference>